<dbReference type="EMBL" id="JACAZI010000033">
    <property type="protein sequence ID" value="KAF7330310.1"/>
    <property type="molecule type" value="Genomic_DNA"/>
</dbReference>
<dbReference type="InterPro" id="IPR036047">
    <property type="entry name" value="F-box-like_dom_sf"/>
</dbReference>
<organism evidence="2 3">
    <name type="scientific">Mycena venus</name>
    <dbReference type="NCBI Taxonomy" id="2733690"/>
    <lineage>
        <taxon>Eukaryota</taxon>
        <taxon>Fungi</taxon>
        <taxon>Dikarya</taxon>
        <taxon>Basidiomycota</taxon>
        <taxon>Agaricomycotina</taxon>
        <taxon>Agaricomycetes</taxon>
        <taxon>Agaricomycetidae</taxon>
        <taxon>Agaricales</taxon>
        <taxon>Marasmiineae</taxon>
        <taxon>Mycenaceae</taxon>
        <taxon>Mycena</taxon>
    </lineage>
</organism>
<protein>
    <submittedName>
        <fullName evidence="2">F-box domain-containing protein</fullName>
    </submittedName>
</protein>
<comment type="caution">
    <text evidence="2">The sequence shown here is derived from an EMBL/GenBank/DDBJ whole genome shotgun (WGS) entry which is preliminary data.</text>
</comment>
<dbReference type="SUPFAM" id="SSF52047">
    <property type="entry name" value="RNI-like"/>
    <property type="match status" value="1"/>
</dbReference>
<dbReference type="PROSITE" id="PS50181">
    <property type="entry name" value="FBOX"/>
    <property type="match status" value="1"/>
</dbReference>
<proteinExistence type="predicted"/>
<reference evidence="2" key="1">
    <citation type="submission" date="2020-05" db="EMBL/GenBank/DDBJ databases">
        <title>Mycena genomes resolve the evolution of fungal bioluminescence.</title>
        <authorList>
            <person name="Tsai I.J."/>
        </authorList>
    </citation>
    <scope>NUCLEOTIDE SEQUENCE</scope>
    <source>
        <strain evidence="2">CCC161011</strain>
    </source>
</reference>
<evidence type="ECO:0000259" key="1">
    <source>
        <dbReference type="PROSITE" id="PS50181"/>
    </source>
</evidence>
<dbReference type="InterPro" id="IPR032675">
    <property type="entry name" value="LRR_dom_sf"/>
</dbReference>
<evidence type="ECO:0000313" key="2">
    <source>
        <dbReference type="EMBL" id="KAF7330310.1"/>
    </source>
</evidence>
<accession>A0A8H7CAK9</accession>
<gene>
    <name evidence="2" type="ORF">MVEN_02469100</name>
</gene>
<dbReference type="InterPro" id="IPR001810">
    <property type="entry name" value="F-box_dom"/>
</dbReference>
<dbReference type="Gene3D" id="3.80.10.10">
    <property type="entry name" value="Ribonuclease Inhibitor"/>
    <property type="match status" value="1"/>
</dbReference>
<dbReference type="Proteomes" id="UP000620124">
    <property type="component" value="Unassembled WGS sequence"/>
</dbReference>
<dbReference type="AlphaFoldDB" id="A0A8H7CAK9"/>
<dbReference type="OrthoDB" id="2635672at2759"/>
<dbReference type="SUPFAM" id="SSF81383">
    <property type="entry name" value="F-box domain"/>
    <property type="match status" value="1"/>
</dbReference>
<evidence type="ECO:0000313" key="3">
    <source>
        <dbReference type="Proteomes" id="UP000620124"/>
    </source>
</evidence>
<dbReference type="CDD" id="cd09917">
    <property type="entry name" value="F-box_SF"/>
    <property type="match status" value="1"/>
</dbReference>
<sequence>MDETEPLLRLPDEILVEIFQHLDPYDPGIFAISTLNKRLHYIALPIYLSGYGIPDASAPVCQEIVLMPSRLHLLGTLQTALFIRSVKHISCSFFLNTLPHHIRRLTTFLSVLESVDEVTLVFLVGLNLDTTVPILELVTSAITKLVDVIMERQVRVLTIQDNLFLGRSSFQEREMRSRTTVKRLMSDVGRRIGRAFVRRAEAPAPAGSRKFQPSLQKFELHSALLLLPPCHSWTMAALRTFGNLTSLSIARIETPERSCAEILSSIHLPSLEYFSMNLRCKIPAAALDHFFLRHPLISILSLGADLYPLAGNHVSSKGCLPKLANLSASPSYVRFIMADKRAPVVCNVRLLINVSGGLFFRDINPPRVWYYEDSLIRDTGTRMPSPDSLRNASALELVSTGFSVEFVAFAIHCLPSFPALQSLSLAGCSFYDFDARPFFNHVKQACPEIQSVTLDGQTYDVKPDDPYA</sequence>
<name>A0A8H7CAK9_9AGAR</name>
<feature type="domain" description="F-box" evidence="1">
    <location>
        <begin position="4"/>
        <end position="42"/>
    </location>
</feature>
<keyword evidence="3" id="KW-1185">Reference proteome</keyword>
<dbReference type="Pfam" id="PF00646">
    <property type="entry name" value="F-box"/>
    <property type="match status" value="1"/>
</dbReference>